<dbReference type="PANTHER" id="PTHR35604:SF2">
    <property type="entry name" value="TRANSPOSASE INSH FOR INSERTION SEQUENCE ELEMENT IS5A-RELATED"/>
    <property type="match status" value="1"/>
</dbReference>
<dbReference type="GO" id="GO:0003677">
    <property type="term" value="F:DNA binding"/>
    <property type="evidence" value="ECO:0007669"/>
    <property type="project" value="UniProtKB-KW"/>
</dbReference>
<reference evidence="8 9" key="1">
    <citation type="submission" date="2012-09" db="EMBL/GenBank/DDBJ databases">
        <title>Draft Genome Sequences of 6 Strains from Genus Thauera.</title>
        <authorList>
            <person name="Liu B."/>
            <person name="Shapleigh J.P."/>
            <person name="Frostegard A.H."/>
        </authorList>
    </citation>
    <scope>NUCLEOTIDE SEQUENCE [LARGE SCALE GENOMIC DNA]</scope>
    <source>
        <strain evidence="9">47Lol / DSM 12138</strain>
    </source>
</reference>
<evidence type="ECO:0000256" key="4">
    <source>
        <dbReference type="ARBA" id="ARBA00023125"/>
    </source>
</evidence>
<dbReference type="GO" id="GO:0004803">
    <property type="term" value="F:transposase activity"/>
    <property type="evidence" value="ECO:0007669"/>
    <property type="project" value="InterPro"/>
</dbReference>
<dbReference type="EMBL" id="AMXE01000152">
    <property type="protein sequence ID" value="ENO83607.1"/>
    <property type="molecule type" value="Genomic_DNA"/>
</dbReference>
<dbReference type="AlphaFoldDB" id="N6YML3"/>
<dbReference type="eggNOG" id="COG3039">
    <property type="taxonomic scope" value="Bacteria"/>
</dbReference>
<evidence type="ECO:0000256" key="5">
    <source>
        <dbReference type="ARBA" id="ARBA00023172"/>
    </source>
</evidence>
<evidence type="ECO:0000256" key="2">
    <source>
        <dbReference type="ARBA" id="ARBA00010075"/>
    </source>
</evidence>
<proteinExistence type="inferred from homology"/>
<feature type="domain" description="Transposase InsH N-terminal" evidence="7">
    <location>
        <begin position="21"/>
        <end position="118"/>
    </location>
</feature>
<keyword evidence="4" id="KW-0238">DNA-binding</keyword>
<dbReference type="Pfam" id="PF05598">
    <property type="entry name" value="DUF772"/>
    <property type="match status" value="1"/>
</dbReference>
<keyword evidence="9" id="KW-1185">Reference proteome</keyword>
<dbReference type="InterPro" id="IPR047959">
    <property type="entry name" value="Transpos_IS5"/>
</dbReference>
<dbReference type="RefSeq" id="WP_004348525.1">
    <property type="nucleotide sequence ID" value="NZ_AMXE01000152.1"/>
</dbReference>
<dbReference type="Proteomes" id="UP000013232">
    <property type="component" value="Unassembled WGS sequence"/>
</dbReference>
<comment type="similarity">
    <text evidence="2">Belongs to the transposase 11 family.</text>
</comment>
<evidence type="ECO:0000313" key="8">
    <source>
        <dbReference type="EMBL" id="ENO83607.1"/>
    </source>
</evidence>
<organism evidence="8 9">
    <name type="scientific">Thauera linaloolentis (strain DSM 12138 / JCM 21573 / CCUG 41526 / CIP 105981 / IAM 15112 / NBRC 102519 / 47Lol)</name>
    <dbReference type="NCBI Taxonomy" id="1123367"/>
    <lineage>
        <taxon>Bacteria</taxon>
        <taxon>Pseudomonadati</taxon>
        <taxon>Pseudomonadota</taxon>
        <taxon>Betaproteobacteria</taxon>
        <taxon>Rhodocyclales</taxon>
        <taxon>Zoogloeaceae</taxon>
        <taxon>Thauera</taxon>
    </lineage>
</organism>
<dbReference type="InterPro" id="IPR008490">
    <property type="entry name" value="Transposase_InsH_N"/>
</dbReference>
<dbReference type="NCBIfam" id="NF033581">
    <property type="entry name" value="transpos_IS5_4"/>
    <property type="match status" value="1"/>
</dbReference>
<evidence type="ECO:0000259" key="7">
    <source>
        <dbReference type="Pfam" id="PF05598"/>
    </source>
</evidence>
<gene>
    <name evidence="8" type="ORF">C666_18680</name>
</gene>
<dbReference type="InterPro" id="IPR002559">
    <property type="entry name" value="Transposase_11"/>
</dbReference>
<accession>N6YML3</accession>
<feature type="domain" description="Transposase IS4-like" evidence="6">
    <location>
        <begin position="146"/>
        <end position="327"/>
    </location>
</feature>
<dbReference type="GO" id="GO:0006313">
    <property type="term" value="P:DNA transposition"/>
    <property type="evidence" value="ECO:0007669"/>
    <property type="project" value="InterPro"/>
</dbReference>
<dbReference type="OrthoDB" id="9774608at2"/>
<comment type="caution">
    <text evidence="8">The sequence shown here is derived from an EMBL/GenBank/DDBJ whole genome shotgun (WGS) entry which is preliminary data.</text>
</comment>
<evidence type="ECO:0000256" key="3">
    <source>
        <dbReference type="ARBA" id="ARBA00022578"/>
    </source>
</evidence>
<dbReference type="STRING" id="1123367.GCA_000621305_03791"/>
<sequence length="345" mass="38787">MKHRPQSPKQLSFASYEFAQKKRVTRREKFLGEMEQVVPWARLQALIEPKYPTAGRVGRQPVGVARMLRMYFLQQWFGLADEALEDAIYDSQSMREFVGIDLSRETVPDASTLLKFRRLLEEHALTARLFEGINAHLAERGLLLREGTMVDATIIAAPPSTKNKAHARDPEMHQSKKGNAWHFGMKAHIGADADSGLVHSLHTTAANESDVAHAHEVLHGQESQAFLDAGYTGVAKREEILQAQATGKIRSDIEWSVAKRRSTVTKMAEGTLKELTRALERVKAQLRARVEHPFHVLKNLFRYKKTRYKGLAKNEAQLYSLFGLANLVLAKKRLMALQGAGMSAP</sequence>
<keyword evidence="5" id="KW-0233">DNA recombination</keyword>
<evidence type="ECO:0000256" key="1">
    <source>
        <dbReference type="ARBA" id="ARBA00003544"/>
    </source>
</evidence>
<name>N6YML3_THAL4</name>
<comment type="function">
    <text evidence="1">Involved in the transposition of the insertion sequence IS5.</text>
</comment>
<keyword evidence="3" id="KW-0815">Transposition</keyword>
<evidence type="ECO:0000259" key="6">
    <source>
        <dbReference type="Pfam" id="PF01609"/>
    </source>
</evidence>
<protein>
    <submittedName>
        <fullName evidence="8">TIS1021-transposase</fullName>
    </submittedName>
</protein>
<dbReference type="Pfam" id="PF01609">
    <property type="entry name" value="DDE_Tnp_1"/>
    <property type="match status" value="1"/>
</dbReference>
<dbReference type="PANTHER" id="PTHR35604">
    <property type="entry name" value="TRANSPOSASE INSH FOR INSERTION SEQUENCE ELEMENT IS5A-RELATED"/>
    <property type="match status" value="1"/>
</dbReference>
<evidence type="ECO:0000313" key="9">
    <source>
        <dbReference type="Proteomes" id="UP000013232"/>
    </source>
</evidence>